<feature type="region of interest" description="Disordered" evidence="1">
    <location>
        <begin position="70"/>
        <end position="95"/>
    </location>
</feature>
<dbReference type="OrthoDB" id="7616977at2759"/>
<proteinExistence type="predicted"/>
<dbReference type="Proteomes" id="UP000752696">
    <property type="component" value="Unassembled WGS sequence"/>
</dbReference>
<protein>
    <submittedName>
        <fullName evidence="2">Uncharacterized protein</fullName>
    </submittedName>
</protein>
<feature type="non-terminal residue" evidence="2">
    <location>
        <position position="114"/>
    </location>
</feature>
<evidence type="ECO:0000313" key="2">
    <source>
        <dbReference type="EMBL" id="CAD1481210.1"/>
    </source>
</evidence>
<name>A0A6V7HP01_9HYME</name>
<gene>
    <name evidence="2" type="ORF">MHI_LOCUS996901</name>
</gene>
<comment type="caution">
    <text evidence="2">The sequence shown here is derived from an EMBL/GenBank/DDBJ whole genome shotgun (WGS) entry which is preliminary data.</text>
</comment>
<feature type="non-terminal residue" evidence="2">
    <location>
        <position position="1"/>
    </location>
</feature>
<organism evidence="2 3">
    <name type="scientific">Heterotrigona itama</name>
    <dbReference type="NCBI Taxonomy" id="395501"/>
    <lineage>
        <taxon>Eukaryota</taxon>
        <taxon>Metazoa</taxon>
        <taxon>Ecdysozoa</taxon>
        <taxon>Arthropoda</taxon>
        <taxon>Hexapoda</taxon>
        <taxon>Insecta</taxon>
        <taxon>Pterygota</taxon>
        <taxon>Neoptera</taxon>
        <taxon>Endopterygota</taxon>
        <taxon>Hymenoptera</taxon>
        <taxon>Apocrita</taxon>
        <taxon>Aculeata</taxon>
        <taxon>Apoidea</taxon>
        <taxon>Anthophila</taxon>
        <taxon>Apidae</taxon>
        <taxon>Heterotrigona</taxon>
    </lineage>
</organism>
<reference evidence="2" key="1">
    <citation type="submission" date="2020-07" db="EMBL/GenBank/DDBJ databases">
        <authorList>
            <person name="Nazaruddin N."/>
        </authorList>
    </citation>
    <scope>NUCLEOTIDE SEQUENCE</scope>
</reference>
<keyword evidence="3" id="KW-1185">Reference proteome</keyword>
<sequence length="114" mass="13334">FQNCLRHAMNLNALLSYPYPQIKVANLFNGTLLYNLSNNFKTRRNIEEYINTILQTSPIKPMFLHVLQNGINPHRKHKKKGKHSRSNKNNSVKIDSEYFSADDNLHDAYYDPNN</sequence>
<evidence type="ECO:0000256" key="1">
    <source>
        <dbReference type="SAM" id="MobiDB-lite"/>
    </source>
</evidence>
<evidence type="ECO:0000313" key="3">
    <source>
        <dbReference type="Proteomes" id="UP000752696"/>
    </source>
</evidence>
<dbReference type="EMBL" id="CAJDYZ010013603">
    <property type="protein sequence ID" value="CAD1481210.1"/>
    <property type="molecule type" value="Genomic_DNA"/>
</dbReference>
<feature type="compositionally biased region" description="Basic residues" evidence="1">
    <location>
        <begin position="73"/>
        <end position="86"/>
    </location>
</feature>
<accession>A0A6V7HP01</accession>
<dbReference type="AlphaFoldDB" id="A0A6V7HP01"/>